<feature type="region of interest" description="Disordered" evidence="1">
    <location>
        <begin position="104"/>
        <end position="131"/>
    </location>
</feature>
<dbReference type="Proteomes" id="UP000030004">
    <property type="component" value="Unassembled WGS sequence"/>
</dbReference>
<dbReference type="EMBL" id="AQQX01000011">
    <property type="protein sequence ID" value="KGM47346.1"/>
    <property type="molecule type" value="Genomic_DNA"/>
</dbReference>
<evidence type="ECO:0000256" key="1">
    <source>
        <dbReference type="SAM" id="MobiDB-lite"/>
    </source>
</evidence>
<comment type="caution">
    <text evidence="3">The sequence shown here is derived from an EMBL/GenBank/DDBJ whole genome shotgun (WGS) entry which is preliminary data.</text>
</comment>
<reference evidence="3 4" key="1">
    <citation type="journal article" date="2015" name="Antonie Van Leeuwenhoek">
        <title>Pseudooceanicola atlanticus gen. nov. sp. nov., isolated from surface seawater of the Atlantic Ocean and reclassification of Oceanicola batsensis, Oceanicola marinus, Oceanicola nitratireducens, Oceanicola nanhaiensis, Oceanicola antarcticus and Oceanicola flagellatus, as Pseudooceanicola batsensis comb. nov., Pseudooceanicola marinus comb. nov., Pseudooceanicola nitratireducens comb. nov., Pseudooceanicola nanhaiensis comb. nov., Pseudooceanicola antarcticus comb. nov., and Pseudooceanicola flagellatus comb. nov.</title>
        <authorList>
            <person name="Lai Q."/>
            <person name="Li G."/>
            <person name="Liu X."/>
            <person name="Du Y."/>
            <person name="Sun F."/>
            <person name="Shao Z."/>
        </authorList>
    </citation>
    <scope>NUCLEOTIDE SEQUENCE [LARGE SCALE GENOMIC DNA]</scope>
    <source>
        <strain evidence="3 4">22II-s11g</strain>
    </source>
</reference>
<feature type="chain" id="PRO_5001962008" description="Cobalt transporter" evidence="2">
    <location>
        <begin position="20"/>
        <end position="131"/>
    </location>
</feature>
<evidence type="ECO:0000313" key="3">
    <source>
        <dbReference type="EMBL" id="KGM47346.1"/>
    </source>
</evidence>
<evidence type="ECO:0000313" key="4">
    <source>
        <dbReference type="Proteomes" id="UP000030004"/>
    </source>
</evidence>
<dbReference type="eggNOG" id="ENOG502ZDB2">
    <property type="taxonomic scope" value="Bacteria"/>
</dbReference>
<sequence length="131" mass="13743">MKRFLFALFLALTGLMMVAAPVAVMAMSGSMLCEQQASVNMQHAAQQTSAASMEHSYHGADHGMHQVVPTSDEASTDSAPICCDHACVAELTVMPAMLGSGQIASSAPHDLSSSDLTELTEPNGLRRPPKA</sequence>
<proteinExistence type="predicted"/>
<organism evidence="3 4">
    <name type="scientific">Pseudooceanicola atlanticus</name>
    <dbReference type="NCBI Taxonomy" id="1461694"/>
    <lineage>
        <taxon>Bacteria</taxon>
        <taxon>Pseudomonadati</taxon>
        <taxon>Pseudomonadota</taxon>
        <taxon>Alphaproteobacteria</taxon>
        <taxon>Rhodobacterales</taxon>
        <taxon>Paracoccaceae</taxon>
        <taxon>Pseudooceanicola</taxon>
    </lineage>
</organism>
<evidence type="ECO:0008006" key="5">
    <source>
        <dbReference type="Google" id="ProtNLM"/>
    </source>
</evidence>
<keyword evidence="2" id="KW-0732">Signal</keyword>
<gene>
    <name evidence="3" type="ORF">ATO9_18260</name>
</gene>
<protein>
    <recommendedName>
        <fullName evidence="5">Cobalt transporter</fullName>
    </recommendedName>
</protein>
<feature type="signal peptide" evidence="2">
    <location>
        <begin position="1"/>
        <end position="19"/>
    </location>
</feature>
<dbReference type="AlphaFoldDB" id="A0A0A0E8S7"/>
<dbReference type="RefSeq" id="WP_043752663.1">
    <property type="nucleotide sequence ID" value="NZ_AQQX01000011.1"/>
</dbReference>
<keyword evidence="4" id="KW-1185">Reference proteome</keyword>
<accession>A0A0A0E8S7</accession>
<evidence type="ECO:0000256" key="2">
    <source>
        <dbReference type="SAM" id="SignalP"/>
    </source>
</evidence>
<dbReference type="STRING" id="1461694.ATO9_18260"/>
<name>A0A0A0E8S7_9RHOB</name>
<dbReference type="OrthoDB" id="7876016at2"/>